<evidence type="ECO:0000313" key="6">
    <source>
        <dbReference type="EMBL" id="GAA0150135.1"/>
    </source>
</evidence>
<reference evidence="6 7" key="1">
    <citation type="submission" date="2024-01" db="EMBL/GenBank/DDBJ databases">
        <title>The complete chloroplast genome sequence of Lithospermum erythrorhizon: insights into the phylogenetic relationship among Boraginaceae species and the maternal lineages of purple gromwells.</title>
        <authorList>
            <person name="Okada T."/>
            <person name="Watanabe K."/>
        </authorList>
    </citation>
    <scope>NUCLEOTIDE SEQUENCE [LARGE SCALE GENOMIC DNA]</scope>
</reference>
<proteinExistence type="inferred from homology"/>
<comment type="subcellular location">
    <subcellularLocation>
        <location evidence="1">Secreted</location>
    </subcellularLocation>
</comment>
<feature type="signal peptide" evidence="4">
    <location>
        <begin position="1"/>
        <end position="34"/>
    </location>
</feature>
<dbReference type="InterPro" id="IPR016140">
    <property type="entry name" value="Bifunc_inhib/LTP/seed_store"/>
</dbReference>
<dbReference type="PANTHER" id="PTHR35501:SF3">
    <property type="entry name" value="PROTEIN YY1"/>
    <property type="match status" value="1"/>
</dbReference>
<evidence type="ECO:0000313" key="7">
    <source>
        <dbReference type="Proteomes" id="UP001454036"/>
    </source>
</evidence>
<name>A0AAV3PFN3_LITER</name>
<dbReference type="SUPFAM" id="SSF47699">
    <property type="entry name" value="Bifunctional inhibitor/lipid-transfer protein/seed storage 2S albumin"/>
    <property type="match status" value="1"/>
</dbReference>
<dbReference type="InterPro" id="IPR036312">
    <property type="entry name" value="Bifun_inhib/LTP/seed_sf"/>
</dbReference>
<evidence type="ECO:0000256" key="2">
    <source>
        <dbReference type="ARBA" id="ARBA00022525"/>
    </source>
</evidence>
<dbReference type="EMBL" id="BAABME010001533">
    <property type="protein sequence ID" value="GAA0150135.1"/>
    <property type="molecule type" value="Genomic_DNA"/>
</dbReference>
<keyword evidence="2" id="KW-0964">Secreted</keyword>
<feature type="domain" description="Bifunctional inhibitor/plant lipid transfer protein/seed storage helical" evidence="5">
    <location>
        <begin position="40"/>
        <end position="100"/>
    </location>
</feature>
<dbReference type="GO" id="GO:0005576">
    <property type="term" value="C:extracellular region"/>
    <property type="evidence" value="ECO:0007669"/>
    <property type="project" value="UniProtKB-SubCell"/>
</dbReference>
<feature type="chain" id="PRO_5043887167" description="Bifunctional inhibitor/plant lipid transfer protein/seed storage helical domain-containing protein" evidence="4">
    <location>
        <begin position="35"/>
        <end position="146"/>
    </location>
</feature>
<dbReference type="SMART" id="SM00499">
    <property type="entry name" value="AAI"/>
    <property type="match status" value="1"/>
</dbReference>
<protein>
    <recommendedName>
        <fullName evidence="5">Bifunctional inhibitor/plant lipid transfer protein/seed storage helical domain-containing protein</fullName>
    </recommendedName>
</protein>
<sequence length="146" mass="15875">MAFVTNNKSTLSSIVAIMFIVVLVFQSQTHNVKAQPQNSCSTSLGNLNVCAPFVVPGALNTNPSHDCCNALQAIDHDCLCNSLRVTARLPSQCNLPSISCAGMSLLMISICEFHSKINFAIRVTTHDFINYSSLYILIFQYGNGTL</sequence>
<comment type="similarity">
    <text evidence="3">Belongs to the A9/FIL1 family.</text>
</comment>
<organism evidence="6 7">
    <name type="scientific">Lithospermum erythrorhizon</name>
    <name type="common">Purple gromwell</name>
    <name type="synonym">Lithospermum officinale var. erythrorhizon</name>
    <dbReference type="NCBI Taxonomy" id="34254"/>
    <lineage>
        <taxon>Eukaryota</taxon>
        <taxon>Viridiplantae</taxon>
        <taxon>Streptophyta</taxon>
        <taxon>Embryophyta</taxon>
        <taxon>Tracheophyta</taxon>
        <taxon>Spermatophyta</taxon>
        <taxon>Magnoliopsida</taxon>
        <taxon>eudicotyledons</taxon>
        <taxon>Gunneridae</taxon>
        <taxon>Pentapetalae</taxon>
        <taxon>asterids</taxon>
        <taxon>lamiids</taxon>
        <taxon>Boraginales</taxon>
        <taxon>Boraginaceae</taxon>
        <taxon>Boraginoideae</taxon>
        <taxon>Lithospermeae</taxon>
        <taxon>Lithospermum</taxon>
    </lineage>
</organism>
<dbReference type="AlphaFoldDB" id="A0AAV3PFN3"/>
<evidence type="ECO:0000256" key="1">
    <source>
        <dbReference type="ARBA" id="ARBA00004613"/>
    </source>
</evidence>
<dbReference type="PANTHER" id="PTHR35501">
    <property type="entry name" value="PROTEIN YY1"/>
    <property type="match status" value="1"/>
</dbReference>
<dbReference type="Gene3D" id="1.10.110.10">
    <property type="entry name" value="Plant lipid-transfer and hydrophobic proteins"/>
    <property type="match status" value="1"/>
</dbReference>
<keyword evidence="4" id="KW-0732">Signal</keyword>
<gene>
    <name evidence="6" type="ORF">LIER_09144</name>
</gene>
<dbReference type="Pfam" id="PF14368">
    <property type="entry name" value="LTP_2"/>
    <property type="match status" value="1"/>
</dbReference>
<evidence type="ECO:0000259" key="5">
    <source>
        <dbReference type="SMART" id="SM00499"/>
    </source>
</evidence>
<evidence type="ECO:0000256" key="4">
    <source>
        <dbReference type="SAM" id="SignalP"/>
    </source>
</evidence>
<keyword evidence="7" id="KW-1185">Reference proteome</keyword>
<comment type="caution">
    <text evidence="6">The sequence shown here is derived from an EMBL/GenBank/DDBJ whole genome shotgun (WGS) entry which is preliminary data.</text>
</comment>
<evidence type="ECO:0000256" key="3">
    <source>
        <dbReference type="ARBA" id="ARBA00038300"/>
    </source>
</evidence>
<dbReference type="Proteomes" id="UP001454036">
    <property type="component" value="Unassembled WGS sequence"/>
</dbReference>
<accession>A0AAV3PFN3</accession>
<dbReference type="InterPro" id="IPR044741">
    <property type="entry name" value="NsLTP-like"/>
</dbReference>
<dbReference type="CDD" id="cd04660">
    <property type="entry name" value="nsLTP_like"/>
    <property type="match status" value="1"/>
</dbReference>